<dbReference type="Proteomes" id="UP000604825">
    <property type="component" value="Unassembled WGS sequence"/>
</dbReference>
<gene>
    <name evidence="8" type="ORF">NCGR_LOCUS19573</name>
</gene>
<dbReference type="InterPro" id="IPR018119">
    <property type="entry name" value="Strictosidine_synth_cons-reg"/>
</dbReference>
<evidence type="ECO:0000256" key="6">
    <source>
        <dbReference type="SAM" id="SignalP"/>
    </source>
</evidence>
<dbReference type="PANTHER" id="PTHR10426">
    <property type="entry name" value="STRICTOSIDINE SYNTHASE-RELATED"/>
    <property type="match status" value="1"/>
</dbReference>
<evidence type="ECO:0000313" key="8">
    <source>
        <dbReference type="EMBL" id="CAD6228928.1"/>
    </source>
</evidence>
<proteinExistence type="inferred from homology"/>
<evidence type="ECO:0000256" key="2">
    <source>
        <dbReference type="ARBA" id="ARBA00009191"/>
    </source>
</evidence>
<dbReference type="SUPFAM" id="SSF63829">
    <property type="entry name" value="Calcium-dependent phosphotriesterase"/>
    <property type="match status" value="1"/>
</dbReference>
<feature type="signal peptide" evidence="6">
    <location>
        <begin position="1"/>
        <end position="28"/>
    </location>
</feature>
<comment type="similarity">
    <text evidence="2">Belongs to the strictosidine synthase family.</text>
</comment>
<dbReference type="GO" id="GO:0012505">
    <property type="term" value="C:endomembrane system"/>
    <property type="evidence" value="ECO:0007669"/>
    <property type="project" value="TreeGrafter"/>
</dbReference>
<dbReference type="GO" id="GO:0005773">
    <property type="term" value="C:vacuole"/>
    <property type="evidence" value="ECO:0007669"/>
    <property type="project" value="UniProtKB-SubCell"/>
</dbReference>
<dbReference type="PANTHER" id="PTHR10426:SF137">
    <property type="entry name" value="PROTEIN STRICTOSIDINE SYNTHASE-LIKE 11"/>
    <property type="match status" value="1"/>
</dbReference>
<reference evidence="8" key="1">
    <citation type="submission" date="2020-10" db="EMBL/GenBank/DDBJ databases">
        <authorList>
            <person name="Han B."/>
            <person name="Lu T."/>
            <person name="Zhao Q."/>
            <person name="Huang X."/>
            <person name="Zhao Y."/>
        </authorList>
    </citation>
    <scope>NUCLEOTIDE SEQUENCE</scope>
</reference>
<feature type="region of interest" description="Disordered" evidence="5">
    <location>
        <begin position="177"/>
        <end position="206"/>
    </location>
</feature>
<keyword evidence="6" id="KW-0732">Signal</keyword>
<dbReference type="Gene3D" id="2.120.10.30">
    <property type="entry name" value="TolB, C-terminal domain"/>
    <property type="match status" value="2"/>
</dbReference>
<evidence type="ECO:0000256" key="5">
    <source>
        <dbReference type="SAM" id="MobiDB-lite"/>
    </source>
</evidence>
<accession>A0A811NUX9</accession>
<dbReference type="Pfam" id="PF03088">
    <property type="entry name" value="Str_synth"/>
    <property type="match status" value="1"/>
</dbReference>
<evidence type="ECO:0000256" key="4">
    <source>
        <dbReference type="ARBA" id="ARBA00023180"/>
    </source>
</evidence>
<dbReference type="GO" id="GO:0016787">
    <property type="term" value="F:hydrolase activity"/>
    <property type="evidence" value="ECO:0007669"/>
    <property type="project" value="TreeGrafter"/>
</dbReference>
<sequence>MGGRQLNLTTSLLAVVVLALFASPCAAAAQGPYAGVSDGRVLKWGGSTVGWTTYAHSANYRKIPLCTAGVVPPAETESMCGGPLGLQFHFKTGDLYIADAYLGLMRVGPGGGEAEVLAIGSDDGVPFNFVNGLDVDQATGDVYFTDSSATYPRRFNTEIMMNADATGRLLRYDARTGGRHRAQVRPAVPERRGAQPQRGAGRGRAHRAVPGVQVLPPRRPGGAICLDAASQAAQTPGSIPRRSISIAWGCDRLPGRQAQARTASKHARAGDLPGYPDNVRRDGKGGYWVALNQEKQRLDATPETAPVKHLVGVRLDARGVEVEELTADKGVTLSDVAERRGKLWLGSVELEDVGLVA</sequence>
<evidence type="ECO:0000259" key="7">
    <source>
        <dbReference type="Pfam" id="PF03088"/>
    </source>
</evidence>
<evidence type="ECO:0000256" key="3">
    <source>
        <dbReference type="ARBA" id="ARBA00022554"/>
    </source>
</evidence>
<protein>
    <recommendedName>
        <fullName evidence="7">Strictosidine synthase conserved region domain-containing protein</fullName>
    </recommendedName>
</protein>
<keyword evidence="9" id="KW-1185">Reference proteome</keyword>
<feature type="domain" description="Strictosidine synthase conserved region" evidence="7">
    <location>
        <begin position="131"/>
        <end position="176"/>
    </location>
</feature>
<organism evidence="8 9">
    <name type="scientific">Miscanthus lutarioriparius</name>
    <dbReference type="NCBI Taxonomy" id="422564"/>
    <lineage>
        <taxon>Eukaryota</taxon>
        <taxon>Viridiplantae</taxon>
        <taxon>Streptophyta</taxon>
        <taxon>Embryophyta</taxon>
        <taxon>Tracheophyta</taxon>
        <taxon>Spermatophyta</taxon>
        <taxon>Magnoliopsida</taxon>
        <taxon>Liliopsida</taxon>
        <taxon>Poales</taxon>
        <taxon>Poaceae</taxon>
        <taxon>PACMAD clade</taxon>
        <taxon>Panicoideae</taxon>
        <taxon>Andropogonodae</taxon>
        <taxon>Andropogoneae</taxon>
        <taxon>Saccharinae</taxon>
        <taxon>Miscanthus</taxon>
    </lineage>
</organism>
<feature type="chain" id="PRO_5032363832" description="Strictosidine synthase conserved region domain-containing protein" evidence="6">
    <location>
        <begin position="29"/>
        <end position="357"/>
    </location>
</feature>
<evidence type="ECO:0000256" key="1">
    <source>
        <dbReference type="ARBA" id="ARBA00004116"/>
    </source>
</evidence>
<comment type="caution">
    <text evidence="8">The sequence shown here is derived from an EMBL/GenBank/DDBJ whole genome shotgun (WGS) entry which is preliminary data.</text>
</comment>
<dbReference type="InterPro" id="IPR011042">
    <property type="entry name" value="6-blade_b-propeller_TolB-like"/>
</dbReference>
<comment type="subcellular location">
    <subcellularLocation>
        <location evidence="1">Vacuole</location>
    </subcellularLocation>
</comment>
<dbReference type="OrthoDB" id="1908448at2759"/>
<keyword evidence="4" id="KW-0325">Glycoprotein</keyword>
<dbReference type="AlphaFoldDB" id="A0A811NUX9"/>
<keyword evidence="3" id="KW-0926">Vacuole</keyword>
<evidence type="ECO:0000313" key="9">
    <source>
        <dbReference type="Proteomes" id="UP000604825"/>
    </source>
</evidence>
<dbReference type="EMBL" id="CAJGYO010000005">
    <property type="protein sequence ID" value="CAD6228928.1"/>
    <property type="molecule type" value="Genomic_DNA"/>
</dbReference>
<name>A0A811NUX9_9POAL</name>